<dbReference type="EMBL" id="JAFNEN010000007">
    <property type="protein sequence ID" value="KAG8201217.1"/>
    <property type="molecule type" value="Genomic_DNA"/>
</dbReference>
<proteinExistence type="predicted"/>
<accession>A0AAV6VXA0</accession>
<sequence>MGLASSRIQPLAYCEGNQVISSSNDQKKKTYYISSAAPIRLALQPGRPKIKKDGAGITRGSSGIRFTLGRIGDRSHRGASRCRIDRLPDNYVRIIPAMGQLVEPDTGVAVS</sequence>
<evidence type="ECO:0000313" key="2">
    <source>
        <dbReference type="Proteomes" id="UP000827092"/>
    </source>
</evidence>
<name>A0AAV6VXA0_9ARAC</name>
<reference evidence="1 2" key="1">
    <citation type="journal article" date="2022" name="Nat. Ecol. Evol.">
        <title>A masculinizing supergene underlies an exaggerated male reproductive morph in a spider.</title>
        <authorList>
            <person name="Hendrickx F."/>
            <person name="De Corte Z."/>
            <person name="Sonet G."/>
            <person name="Van Belleghem S.M."/>
            <person name="Kostlbacher S."/>
            <person name="Vangestel C."/>
        </authorList>
    </citation>
    <scope>NUCLEOTIDE SEQUENCE [LARGE SCALE GENOMIC DNA]</scope>
    <source>
        <strain evidence="1">W744_W776</strain>
    </source>
</reference>
<evidence type="ECO:0000313" key="1">
    <source>
        <dbReference type="EMBL" id="KAG8201217.1"/>
    </source>
</evidence>
<keyword evidence="2" id="KW-1185">Reference proteome</keyword>
<gene>
    <name evidence="1" type="ORF">JTE90_019856</name>
</gene>
<organism evidence="1 2">
    <name type="scientific">Oedothorax gibbosus</name>
    <dbReference type="NCBI Taxonomy" id="931172"/>
    <lineage>
        <taxon>Eukaryota</taxon>
        <taxon>Metazoa</taxon>
        <taxon>Ecdysozoa</taxon>
        <taxon>Arthropoda</taxon>
        <taxon>Chelicerata</taxon>
        <taxon>Arachnida</taxon>
        <taxon>Araneae</taxon>
        <taxon>Araneomorphae</taxon>
        <taxon>Entelegynae</taxon>
        <taxon>Araneoidea</taxon>
        <taxon>Linyphiidae</taxon>
        <taxon>Erigoninae</taxon>
        <taxon>Oedothorax</taxon>
    </lineage>
</organism>
<dbReference type="Proteomes" id="UP000827092">
    <property type="component" value="Unassembled WGS sequence"/>
</dbReference>
<comment type="caution">
    <text evidence="1">The sequence shown here is derived from an EMBL/GenBank/DDBJ whole genome shotgun (WGS) entry which is preliminary data.</text>
</comment>
<dbReference type="AlphaFoldDB" id="A0AAV6VXA0"/>
<evidence type="ECO:0008006" key="3">
    <source>
        <dbReference type="Google" id="ProtNLM"/>
    </source>
</evidence>
<protein>
    <recommendedName>
        <fullName evidence="3">Ribosomal protein L2</fullName>
    </recommendedName>
</protein>